<feature type="transmembrane region" description="Helical" evidence="8">
    <location>
        <begin position="423"/>
        <end position="443"/>
    </location>
</feature>
<dbReference type="Proteomes" id="UP001334248">
    <property type="component" value="Unassembled WGS sequence"/>
</dbReference>
<dbReference type="InterPro" id="IPR032800">
    <property type="entry name" value="TRP_N"/>
</dbReference>
<dbReference type="SMART" id="SM01320">
    <property type="entry name" value="TRP_N"/>
    <property type="match status" value="1"/>
</dbReference>
<evidence type="ECO:0000259" key="10">
    <source>
        <dbReference type="SMART" id="SM01320"/>
    </source>
</evidence>
<name>A0ABR0RP61_9EURO</name>
<evidence type="ECO:0000313" key="12">
    <source>
        <dbReference type="Proteomes" id="UP001334248"/>
    </source>
</evidence>
<evidence type="ECO:0000313" key="11">
    <source>
        <dbReference type="EMBL" id="KAK5942358.1"/>
    </source>
</evidence>
<feature type="chain" id="PRO_5045121821" evidence="9">
    <location>
        <begin position="24"/>
        <end position="770"/>
    </location>
</feature>
<dbReference type="InterPro" id="IPR010308">
    <property type="entry name" value="TRP_C"/>
</dbReference>
<comment type="caution">
    <text evidence="11">The sequence shown here is derived from an EMBL/GenBank/DDBJ whole genome shotgun (WGS) entry which is preliminary data.</text>
</comment>
<evidence type="ECO:0000256" key="8">
    <source>
        <dbReference type="SAM" id="Phobius"/>
    </source>
</evidence>
<dbReference type="Pfam" id="PF14558">
    <property type="entry name" value="TRP_N"/>
    <property type="match status" value="1"/>
</dbReference>
<keyword evidence="6 8" id="KW-0472">Membrane</keyword>
<comment type="similarity">
    <text evidence="2">Belongs to the transient receptor potential (TRP) ion channel family.</text>
</comment>
<feature type="compositionally biased region" description="Polar residues" evidence="7">
    <location>
        <begin position="742"/>
        <end position="762"/>
    </location>
</feature>
<evidence type="ECO:0000256" key="1">
    <source>
        <dbReference type="ARBA" id="ARBA00004141"/>
    </source>
</evidence>
<keyword evidence="5 8" id="KW-1133">Transmembrane helix</keyword>
<feature type="signal peptide" evidence="9">
    <location>
        <begin position="1"/>
        <end position="23"/>
    </location>
</feature>
<organism evidence="11 12">
    <name type="scientific">Knufia obscura</name>
    <dbReference type="NCBI Taxonomy" id="1635080"/>
    <lineage>
        <taxon>Eukaryota</taxon>
        <taxon>Fungi</taxon>
        <taxon>Dikarya</taxon>
        <taxon>Ascomycota</taxon>
        <taxon>Pezizomycotina</taxon>
        <taxon>Eurotiomycetes</taxon>
        <taxon>Chaetothyriomycetidae</taxon>
        <taxon>Chaetothyriales</taxon>
        <taxon>Trichomeriaceae</taxon>
        <taxon>Knufia</taxon>
    </lineage>
</organism>
<evidence type="ECO:0000256" key="6">
    <source>
        <dbReference type="ARBA" id="ARBA00023136"/>
    </source>
</evidence>
<dbReference type="PANTHER" id="PTHR31145:SF2">
    <property type="entry name" value="FLAVIN CARRIER PROTEIN 2"/>
    <property type="match status" value="1"/>
</dbReference>
<dbReference type="GeneID" id="89998370"/>
<accession>A0ABR0RP61</accession>
<dbReference type="PANTHER" id="PTHR31145">
    <property type="entry name" value="INTEGRAL MEMBRANE PROTEIN (AFU_ORTHOLOGUE AFUA_7G01610)"/>
    <property type="match status" value="1"/>
</dbReference>
<evidence type="ECO:0000256" key="7">
    <source>
        <dbReference type="SAM" id="MobiDB-lite"/>
    </source>
</evidence>
<feature type="transmembrane region" description="Helical" evidence="8">
    <location>
        <begin position="577"/>
        <end position="603"/>
    </location>
</feature>
<dbReference type="EMBL" id="JAVHJV010000005">
    <property type="protein sequence ID" value="KAK5942358.1"/>
    <property type="molecule type" value="Genomic_DNA"/>
</dbReference>
<keyword evidence="12" id="KW-1185">Reference proteome</keyword>
<comment type="subcellular location">
    <subcellularLocation>
        <location evidence="1">Membrane</location>
        <topology evidence="1">Multi-pass membrane protein</topology>
    </subcellularLocation>
</comment>
<feature type="transmembrane region" description="Helical" evidence="8">
    <location>
        <begin position="487"/>
        <end position="506"/>
    </location>
</feature>
<evidence type="ECO:0000256" key="2">
    <source>
        <dbReference type="ARBA" id="ARBA00010642"/>
    </source>
</evidence>
<reference evidence="11 12" key="1">
    <citation type="journal article" date="2023" name="Res Sq">
        <title>Genomic and morphological characterization of Knufia obscura isolated from the Mars 2020 spacecraft assembly facility.</title>
        <authorList>
            <person name="Chander A.M."/>
            <person name="Teixeira M.M."/>
            <person name="Singh N.K."/>
            <person name="Williams M.P."/>
            <person name="Parker C.W."/>
            <person name="Leo P."/>
            <person name="Stajich J.E."/>
            <person name="Torok T."/>
            <person name="Tighe S."/>
            <person name="Mason C.E."/>
            <person name="Venkateswaran K."/>
        </authorList>
    </citation>
    <scope>NUCLEOTIDE SEQUENCE [LARGE SCALE GENOMIC DNA]</scope>
    <source>
        <strain evidence="11 12">CCFEE 5817</strain>
    </source>
</reference>
<proteinExistence type="inferred from homology"/>
<sequence length="770" mass="83111">MRFSKQTLLSSLALLASSQHAAAENIIESNSLNTCMDNSLFTADLFDFSLTPGNKSASVEINGFSSVTGNVVAVVQVVAYGFSVVNQTVDPCSLDLPGFCPMTKGPLSLPPSTITLGDDVLAQIPSIAYSVPDIDGVVRLKVYSVSESGGFGDQVICLEADLSNTKSVYQKAVGWVTAIIAGAGLIAAGITSGLGNTNTAAHVAANAISLFGVFQAQAIIGLTSVTMPPIVQAWTQNFQWSMGIIRVGFLQNLATWYQRATGGTPTTYLSTLSTVSVQVEKKKRAIKRGLDTLASAIEWGGLRTLSKRQTTSTTATSSTELKNVIVRGIERVGFRAHIEQTNIFMTGLIFFIGILIIASICVALAKAAIEGAAKAGWMKSDKFRDFRNGWRIVIKGILFRLVLLGFVQMSILCLWQIVERDSAAEVILALIVFLSMAGCLAWASYKVMTLAKRSVQMHKNPAYILYSDPTCLNKWGFLYVSYKATSYYFVIVLLGYILAKAIFIAFAQSSPIAQAVGLIIVEAAFLIAVSVLRPWMDKKTNVFNISIAVINFLNAIFLLIFSNAFGQPAMVSGIMGVIFAVYNIIFIFVLLIMVLVSSIYAIASKNPETRYQPMRDDRGSFIKSQSALTTELDALGATARGDDKSSYPQQAKEIDDETSSSDSLSRPATQPNRFSNQNLQPTNTYTPSQAPASPGHPPQMQQAAPMGAGYGQHRPNTAPGQQGPLQSFSRPGQGPYGPPRSAHSNYPPQNFNSRPQDRTASPWQRGAGYD</sequence>
<gene>
    <name evidence="11" type="primary">FLC3</name>
    <name evidence="11" type="ORF">PMZ80_004921</name>
</gene>
<feature type="region of interest" description="Disordered" evidence="7">
    <location>
        <begin position="639"/>
        <end position="770"/>
    </location>
</feature>
<feature type="domain" description="ML-like" evidence="10">
    <location>
        <begin position="25"/>
        <end position="169"/>
    </location>
</feature>
<feature type="transmembrane region" description="Helical" evidence="8">
    <location>
        <begin position="512"/>
        <end position="532"/>
    </location>
</feature>
<dbReference type="Pfam" id="PF06011">
    <property type="entry name" value="TRP"/>
    <property type="match status" value="1"/>
</dbReference>
<feature type="transmembrane region" description="Helical" evidence="8">
    <location>
        <begin position="544"/>
        <end position="565"/>
    </location>
</feature>
<dbReference type="InterPro" id="IPR040241">
    <property type="entry name" value="TRP_Flc/Pkd2-like"/>
</dbReference>
<protein>
    <submittedName>
        <fullName evidence="11">Flavin carrier protein 3</fullName>
    </submittedName>
</protein>
<evidence type="ECO:0000256" key="5">
    <source>
        <dbReference type="ARBA" id="ARBA00022989"/>
    </source>
</evidence>
<keyword evidence="4 9" id="KW-0732">Signal</keyword>
<dbReference type="RefSeq" id="XP_064730448.1">
    <property type="nucleotide sequence ID" value="XM_064873344.1"/>
</dbReference>
<keyword evidence="3 8" id="KW-0812">Transmembrane</keyword>
<evidence type="ECO:0000256" key="9">
    <source>
        <dbReference type="SAM" id="SignalP"/>
    </source>
</evidence>
<feature type="compositionally biased region" description="Polar residues" evidence="7">
    <location>
        <begin position="660"/>
        <end position="691"/>
    </location>
</feature>
<evidence type="ECO:0000256" key="3">
    <source>
        <dbReference type="ARBA" id="ARBA00022692"/>
    </source>
</evidence>
<evidence type="ECO:0000256" key="4">
    <source>
        <dbReference type="ARBA" id="ARBA00022729"/>
    </source>
</evidence>
<feature type="transmembrane region" description="Helical" evidence="8">
    <location>
        <begin position="397"/>
        <end position="417"/>
    </location>
</feature>
<feature type="compositionally biased region" description="Polar residues" evidence="7">
    <location>
        <begin position="714"/>
        <end position="730"/>
    </location>
</feature>
<feature type="transmembrane region" description="Helical" evidence="8">
    <location>
        <begin position="343"/>
        <end position="369"/>
    </location>
</feature>